<proteinExistence type="predicted"/>
<sequence length="105" mass="11286">MKHGMNLNSGDQKRKRGSPRKYGSDGNMAMTMASAPQPISVGMQQTQSFSPSTAATQTDSQLAVGGSASPTAKKARGRPPVQATRKSKWKLLVIWAPRFRSLIAL</sequence>
<evidence type="ECO:0000313" key="2">
    <source>
        <dbReference type="EMBL" id="KAL0355304.1"/>
    </source>
</evidence>
<name>A0AAW2PHV8_SESRA</name>
<organism evidence="2">
    <name type="scientific">Sesamum radiatum</name>
    <name type="common">Black benniseed</name>
    <dbReference type="NCBI Taxonomy" id="300843"/>
    <lineage>
        <taxon>Eukaryota</taxon>
        <taxon>Viridiplantae</taxon>
        <taxon>Streptophyta</taxon>
        <taxon>Embryophyta</taxon>
        <taxon>Tracheophyta</taxon>
        <taxon>Spermatophyta</taxon>
        <taxon>Magnoliopsida</taxon>
        <taxon>eudicotyledons</taxon>
        <taxon>Gunneridae</taxon>
        <taxon>Pentapetalae</taxon>
        <taxon>asterids</taxon>
        <taxon>lamiids</taxon>
        <taxon>Lamiales</taxon>
        <taxon>Pedaliaceae</taxon>
        <taxon>Sesamum</taxon>
    </lineage>
</organism>
<evidence type="ECO:0000256" key="1">
    <source>
        <dbReference type="SAM" id="MobiDB-lite"/>
    </source>
</evidence>
<accession>A0AAW2PHV8</accession>
<dbReference type="EMBL" id="JACGWJ010000017">
    <property type="protein sequence ID" value="KAL0355304.1"/>
    <property type="molecule type" value="Genomic_DNA"/>
</dbReference>
<feature type="compositionally biased region" description="Polar residues" evidence="1">
    <location>
        <begin position="42"/>
        <end position="61"/>
    </location>
</feature>
<gene>
    <name evidence="2" type="ORF">Sradi_3977300</name>
</gene>
<feature type="region of interest" description="Disordered" evidence="1">
    <location>
        <begin position="1"/>
        <end position="85"/>
    </location>
</feature>
<reference evidence="2" key="1">
    <citation type="submission" date="2020-06" db="EMBL/GenBank/DDBJ databases">
        <authorList>
            <person name="Li T."/>
            <person name="Hu X."/>
            <person name="Zhang T."/>
            <person name="Song X."/>
            <person name="Zhang H."/>
            <person name="Dai N."/>
            <person name="Sheng W."/>
            <person name="Hou X."/>
            <person name="Wei L."/>
        </authorList>
    </citation>
    <scope>NUCLEOTIDE SEQUENCE</scope>
    <source>
        <strain evidence="2">G02</strain>
        <tissue evidence="2">Leaf</tissue>
    </source>
</reference>
<dbReference type="AlphaFoldDB" id="A0AAW2PHV8"/>
<reference evidence="2" key="2">
    <citation type="journal article" date="2024" name="Plant">
        <title>Genomic evolution and insights into agronomic trait innovations of Sesamum species.</title>
        <authorList>
            <person name="Miao H."/>
            <person name="Wang L."/>
            <person name="Qu L."/>
            <person name="Liu H."/>
            <person name="Sun Y."/>
            <person name="Le M."/>
            <person name="Wang Q."/>
            <person name="Wei S."/>
            <person name="Zheng Y."/>
            <person name="Lin W."/>
            <person name="Duan Y."/>
            <person name="Cao H."/>
            <person name="Xiong S."/>
            <person name="Wang X."/>
            <person name="Wei L."/>
            <person name="Li C."/>
            <person name="Ma Q."/>
            <person name="Ju M."/>
            <person name="Zhao R."/>
            <person name="Li G."/>
            <person name="Mu C."/>
            <person name="Tian Q."/>
            <person name="Mei H."/>
            <person name="Zhang T."/>
            <person name="Gao T."/>
            <person name="Zhang H."/>
        </authorList>
    </citation>
    <scope>NUCLEOTIDE SEQUENCE</scope>
    <source>
        <strain evidence="2">G02</strain>
    </source>
</reference>
<feature type="compositionally biased region" description="Polar residues" evidence="1">
    <location>
        <begin position="1"/>
        <end position="10"/>
    </location>
</feature>
<evidence type="ECO:0008006" key="3">
    <source>
        <dbReference type="Google" id="ProtNLM"/>
    </source>
</evidence>
<protein>
    <recommendedName>
        <fullName evidence="3">AT-hook motif nuclear-localized protein</fullName>
    </recommendedName>
</protein>
<comment type="caution">
    <text evidence="2">The sequence shown here is derived from an EMBL/GenBank/DDBJ whole genome shotgun (WGS) entry which is preliminary data.</text>
</comment>